<dbReference type="EMBL" id="OW152817">
    <property type="protein sequence ID" value="CAH2068677.1"/>
    <property type="molecule type" value="Genomic_DNA"/>
</dbReference>
<accession>A0ABN8J127</accession>
<name>A0ABN8J127_9NEOP</name>
<protein>
    <submittedName>
        <fullName evidence="1">Uncharacterized protein</fullName>
    </submittedName>
</protein>
<feature type="non-terminal residue" evidence="1">
    <location>
        <position position="73"/>
    </location>
</feature>
<sequence length="73" mass="8384">MIRETRFRDGIDLRRKQSAAGANGAPFRTSCCTVAFRETDYIKRSRMRKPSHERSADQSLRSARKRCLVLPGI</sequence>
<dbReference type="Proteomes" id="UP000837857">
    <property type="component" value="Chromosome 5"/>
</dbReference>
<proteinExistence type="predicted"/>
<reference evidence="1" key="1">
    <citation type="submission" date="2022-03" db="EMBL/GenBank/DDBJ databases">
        <authorList>
            <person name="Martin H S."/>
        </authorList>
    </citation>
    <scope>NUCLEOTIDE SEQUENCE</scope>
</reference>
<organism evidence="1 2">
    <name type="scientific">Iphiclides podalirius</name>
    <name type="common">scarce swallowtail</name>
    <dbReference type="NCBI Taxonomy" id="110791"/>
    <lineage>
        <taxon>Eukaryota</taxon>
        <taxon>Metazoa</taxon>
        <taxon>Ecdysozoa</taxon>
        <taxon>Arthropoda</taxon>
        <taxon>Hexapoda</taxon>
        <taxon>Insecta</taxon>
        <taxon>Pterygota</taxon>
        <taxon>Neoptera</taxon>
        <taxon>Endopterygota</taxon>
        <taxon>Lepidoptera</taxon>
        <taxon>Glossata</taxon>
        <taxon>Ditrysia</taxon>
        <taxon>Papilionoidea</taxon>
        <taxon>Papilionidae</taxon>
        <taxon>Papilioninae</taxon>
        <taxon>Iphiclides</taxon>
    </lineage>
</organism>
<evidence type="ECO:0000313" key="1">
    <source>
        <dbReference type="EMBL" id="CAH2068677.1"/>
    </source>
</evidence>
<evidence type="ECO:0000313" key="2">
    <source>
        <dbReference type="Proteomes" id="UP000837857"/>
    </source>
</evidence>
<gene>
    <name evidence="1" type="ORF">IPOD504_LOCUS14492</name>
</gene>
<keyword evidence="2" id="KW-1185">Reference proteome</keyword>